<feature type="domain" description="Carrier" evidence="5">
    <location>
        <begin position="993"/>
        <end position="1069"/>
    </location>
</feature>
<dbReference type="GO" id="GO:0043041">
    <property type="term" value="P:amino acid activation for nonribosomal peptide biosynthetic process"/>
    <property type="evidence" value="ECO:0007669"/>
    <property type="project" value="TreeGrafter"/>
</dbReference>
<dbReference type="Pfam" id="PF00668">
    <property type="entry name" value="Condensation"/>
    <property type="match status" value="1"/>
</dbReference>
<feature type="region of interest" description="Disordered" evidence="4">
    <location>
        <begin position="969"/>
        <end position="995"/>
    </location>
</feature>
<evidence type="ECO:0000256" key="3">
    <source>
        <dbReference type="ARBA" id="ARBA00029454"/>
    </source>
</evidence>
<dbReference type="Pfam" id="PF00550">
    <property type="entry name" value="PP-binding"/>
    <property type="match status" value="1"/>
</dbReference>
<feature type="compositionally biased region" description="Polar residues" evidence="4">
    <location>
        <begin position="985"/>
        <end position="995"/>
    </location>
</feature>
<reference evidence="6" key="1">
    <citation type="journal article" date="2009" name="Mar. Biotechnol.">
        <title>Characterization and Localization of a Hybrid Non-ribosomal Peptide Synthetase and Polyketide Synthase Gene from the Toxic Dinoflagellate Karenia brevis.</title>
        <authorList>
            <person name="Lopez-Legentil S."/>
            <person name="Song B."/>
            <person name="Deture M."/>
            <person name="Baden D.G."/>
        </authorList>
    </citation>
    <scope>NUCLEOTIDE SEQUENCE</scope>
    <source>
        <strain evidence="6">Wilson</strain>
    </source>
</reference>
<proteinExistence type="inferred from homology"/>
<dbReference type="AlphaFoldDB" id="D2CZD3"/>
<evidence type="ECO:0000259" key="5">
    <source>
        <dbReference type="PROSITE" id="PS50075"/>
    </source>
</evidence>
<dbReference type="GO" id="GO:0009239">
    <property type="term" value="P:enterobactin biosynthetic process"/>
    <property type="evidence" value="ECO:0007669"/>
    <property type="project" value="TreeGrafter"/>
</dbReference>
<sequence>MKDVVLFPLSFAQQRLWFLDQMEPGNPFYTLPVATRLGTGLDPTHIRSALSAICDRHETLRSAIRTVGEQPYQVVLDEVPIEVPIVDLRDFEPSEQEIEVARLATIDASSPFKLDEAPLWRAKLLRLQEHEYALLFAMHHIISDGWSIRVLFHELGLFYDQARSGRPPTLPPLELQYGDYAVWQREWLVGAALEEQVDYWRHQLSDIRTLQLPTDHPRPTVQSFQGATVPITIDRQTSEALKSFCRREGTTVFVGLLAAFKTWLYRLTGEDDIVIGSPMAGRNRTEFEAMIGFFINSIVLRTNLSGAPSYQELLHRVHQTVVEAFRHQDLPFEKLVEELKPQRDLSRNPFYQVSFQLIEIPALDGSRKDSGTTAEQSKIQLPIEVDRGKALFDLDLTMIDSPEGFRGQFEFSTDLFEADTIHRFGHYFLALLKELIRSNEKPIDTLAVDSGSTRILSADDTLASQETETTHEGLHQSFIRQALKTPEATAVYHDGEQWSYADLNQISDRIASIIATHSIEPGQPIGLYLGRSMDWIASVLGILKAGGGFLPLDIDHPTPRLQAIVADSAIKLIVTTTKHAEVWSNQGIEICVIDEAPQTEPSPPAWHTDASQMAYLIYTSGSTGTPKGAVLSHVAATNHMRWMQARFPMSPEDRLLQKTPLMFDASIWEIFVPLSAGAALVLPPPNAHRDVSEMIRCITHYEITILQLVPSQLEAFLAEPGIERCTTLKRIFCGGEVLPTKLVHECHERLEVEMVNLYGPTEACIDATYWPCHENEPGEEAPIGLPIAGIEAYILDGQGNLVPPGAIGELFLGGTGLATGYWNQPELTAEKFVSSPFAEDDGITLYRTGDRVRLRHDGQIAFLGREDGQIKLRGHRIELGEIESQLRQHEQVQSCAVVVRPNGSGDRSLTAYLKPKPEPEPPTVNGSGHRPKPRQQFNGQFHRFLQQRLPAPMVPTDYVIMDQWPTLPSGKVDRSALPEPKPRINGSSTKSTTPKSDLHRVLANLWSEITDVDQVGIHDDFFADLGGHSLLATRLLIRVREWFETETPLRQIFEVPTIAGFAEALKHSVPDPAELEETAALLLQVGELSDEEVKSMLWKNTRSENGRPRTAKGFR</sequence>
<geneLocation type="chloroplast" evidence="6"/>
<dbReference type="FunFam" id="3.40.50.12780:FF:000012">
    <property type="entry name" value="Non-ribosomal peptide synthetase"/>
    <property type="match status" value="1"/>
</dbReference>
<dbReference type="InterPro" id="IPR042099">
    <property type="entry name" value="ANL_N_sf"/>
</dbReference>
<dbReference type="Pfam" id="PF00501">
    <property type="entry name" value="AMP-binding"/>
    <property type="match status" value="1"/>
</dbReference>
<dbReference type="EMBL" id="FJ172507">
    <property type="protein sequence ID" value="ACH88360.1"/>
    <property type="molecule type" value="Genomic_DNA"/>
</dbReference>
<dbReference type="InterPro" id="IPR009081">
    <property type="entry name" value="PP-bd_ACP"/>
</dbReference>
<keyword evidence="6" id="KW-0150">Chloroplast</keyword>
<dbReference type="CDD" id="cd05930">
    <property type="entry name" value="A_NRPS"/>
    <property type="match status" value="1"/>
</dbReference>
<accession>D2CZD3</accession>
<organism evidence="6">
    <name type="scientific">Karenia brevis</name>
    <name type="common">Red tide dinoflagellate</name>
    <name type="synonym">Gymnodinium breve</name>
    <dbReference type="NCBI Taxonomy" id="156230"/>
    <lineage>
        <taxon>Eukaryota</taxon>
        <taxon>Sar</taxon>
        <taxon>Alveolata</taxon>
        <taxon>Dinophyceae</taxon>
        <taxon>Gymnodiniales</taxon>
        <taxon>Kareniaceae</taxon>
        <taxon>Karenia</taxon>
    </lineage>
</organism>
<dbReference type="NCBIfam" id="TIGR01733">
    <property type="entry name" value="AA-adenyl-dom"/>
    <property type="match status" value="1"/>
</dbReference>
<dbReference type="Gene3D" id="3.40.50.1820">
    <property type="entry name" value="alpha/beta hydrolase"/>
    <property type="match status" value="1"/>
</dbReference>
<dbReference type="GO" id="GO:0031177">
    <property type="term" value="F:phosphopantetheine binding"/>
    <property type="evidence" value="ECO:0007669"/>
    <property type="project" value="TreeGrafter"/>
</dbReference>
<dbReference type="SUPFAM" id="SSF52777">
    <property type="entry name" value="CoA-dependent acyltransferases"/>
    <property type="match status" value="2"/>
</dbReference>
<dbReference type="PROSITE" id="PS50075">
    <property type="entry name" value="CARRIER"/>
    <property type="match status" value="1"/>
</dbReference>
<dbReference type="FunFam" id="3.40.50.980:FF:000001">
    <property type="entry name" value="Non-ribosomal peptide synthetase"/>
    <property type="match status" value="1"/>
</dbReference>
<dbReference type="SUPFAM" id="SSF56801">
    <property type="entry name" value="Acetyl-CoA synthetase-like"/>
    <property type="match status" value="1"/>
</dbReference>
<dbReference type="GO" id="GO:0009366">
    <property type="term" value="C:enterobactin synthetase complex"/>
    <property type="evidence" value="ECO:0007669"/>
    <property type="project" value="TreeGrafter"/>
</dbReference>
<feature type="compositionally biased region" description="Basic and acidic residues" evidence="4">
    <location>
        <begin position="971"/>
        <end position="982"/>
    </location>
</feature>
<dbReference type="CDD" id="cd19531">
    <property type="entry name" value="LCL_NRPS-like"/>
    <property type="match status" value="1"/>
</dbReference>
<dbReference type="PANTHER" id="PTHR45527:SF1">
    <property type="entry name" value="FATTY ACID SYNTHASE"/>
    <property type="match status" value="1"/>
</dbReference>
<dbReference type="InterPro" id="IPR023213">
    <property type="entry name" value="CAT-like_dom_sf"/>
</dbReference>
<dbReference type="Gene3D" id="3.30.559.30">
    <property type="entry name" value="Nonribosomal peptide synthetase, condensation domain"/>
    <property type="match status" value="1"/>
</dbReference>
<dbReference type="InterPro" id="IPR029058">
    <property type="entry name" value="AB_hydrolase_fold"/>
</dbReference>
<dbReference type="InterPro" id="IPR020845">
    <property type="entry name" value="AMP-binding_CS"/>
</dbReference>
<dbReference type="Gene3D" id="3.30.300.30">
    <property type="match status" value="1"/>
</dbReference>
<dbReference type="GO" id="GO:0047527">
    <property type="term" value="F:2,3-dihydroxybenzoate-serine ligase activity"/>
    <property type="evidence" value="ECO:0007669"/>
    <property type="project" value="TreeGrafter"/>
</dbReference>
<comment type="similarity">
    <text evidence="3">Belongs to the NRP synthetase family.</text>
</comment>
<keyword evidence="6" id="KW-0934">Plastid</keyword>
<dbReference type="GO" id="GO:0005829">
    <property type="term" value="C:cytosol"/>
    <property type="evidence" value="ECO:0007669"/>
    <property type="project" value="TreeGrafter"/>
</dbReference>
<dbReference type="FunFam" id="1.10.1200.10:FF:000016">
    <property type="entry name" value="Non-ribosomal peptide synthase"/>
    <property type="match status" value="1"/>
</dbReference>
<name>D2CZD3_KARBR</name>
<evidence type="ECO:0000256" key="2">
    <source>
        <dbReference type="ARBA" id="ARBA00022553"/>
    </source>
</evidence>
<dbReference type="InterPro" id="IPR000873">
    <property type="entry name" value="AMP-dep_synth/lig_dom"/>
</dbReference>
<dbReference type="SUPFAM" id="SSF47336">
    <property type="entry name" value="ACP-like"/>
    <property type="match status" value="1"/>
</dbReference>
<dbReference type="PANTHER" id="PTHR45527">
    <property type="entry name" value="NONRIBOSOMAL PEPTIDE SYNTHETASE"/>
    <property type="match status" value="1"/>
</dbReference>
<dbReference type="GO" id="GO:0072330">
    <property type="term" value="P:monocarboxylic acid biosynthetic process"/>
    <property type="evidence" value="ECO:0007669"/>
    <property type="project" value="UniProtKB-ARBA"/>
</dbReference>
<keyword evidence="2" id="KW-0597">Phosphoprotein</keyword>
<dbReference type="InterPro" id="IPR010071">
    <property type="entry name" value="AA_adenyl_dom"/>
</dbReference>
<dbReference type="FunFam" id="3.30.559.10:FF:000012">
    <property type="entry name" value="Non-ribosomal peptide synthetase"/>
    <property type="match status" value="1"/>
</dbReference>
<evidence type="ECO:0000256" key="4">
    <source>
        <dbReference type="SAM" id="MobiDB-lite"/>
    </source>
</evidence>
<feature type="region of interest" description="Disordered" evidence="4">
    <location>
        <begin position="906"/>
        <end position="936"/>
    </location>
</feature>
<dbReference type="PROSITE" id="PS00455">
    <property type="entry name" value="AMP_BINDING"/>
    <property type="match status" value="1"/>
</dbReference>
<dbReference type="Gene3D" id="3.30.559.10">
    <property type="entry name" value="Chloramphenicol acetyltransferase-like domain"/>
    <property type="match status" value="1"/>
</dbReference>
<dbReference type="InterPro" id="IPR045851">
    <property type="entry name" value="AMP-bd_C_sf"/>
</dbReference>
<dbReference type="Gene3D" id="3.40.50.12780">
    <property type="entry name" value="N-terminal domain of ligase-like"/>
    <property type="match status" value="1"/>
</dbReference>
<evidence type="ECO:0000256" key="1">
    <source>
        <dbReference type="ARBA" id="ARBA00022450"/>
    </source>
</evidence>
<dbReference type="InterPro" id="IPR001242">
    <property type="entry name" value="Condensation_dom"/>
</dbReference>
<evidence type="ECO:0000313" key="6">
    <source>
        <dbReference type="EMBL" id="ACH88360.1"/>
    </source>
</evidence>
<keyword evidence="1" id="KW-0596">Phosphopantetheine</keyword>
<dbReference type="InterPro" id="IPR036736">
    <property type="entry name" value="ACP-like_sf"/>
</dbReference>
<protein>
    <submittedName>
        <fullName evidence="6">Nonribosomal peptide synthetase/polyketide synthase hybrid</fullName>
    </submittedName>
</protein>